<dbReference type="InterPro" id="IPR017946">
    <property type="entry name" value="PLC-like_Pdiesterase_TIM-brl"/>
</dbReference>
<sequence length="236" mass="25670">MPQVIGHRGAAGTHPENTMVSFRRAFELGVDGIEFDVHRTADGHLVVIHDPAVDRTTDGSGLVMAMTLEQIRALDAGSWKDPRFAGERVPTLQELVRATPPGVRLYLELKAGSVHYPGIEQELVDLLKAEGVLDRTQVSSFDHRALVKLKEICPELPLGMLTSSNLVDPVGMAKAIGCEAIHPAWPWVTPEYVEAAHAAGLKVNCWTVNDPLAIALMQNAGVDGIMTDYPERLRNG</sequence>
<organism evidence="3 4">
    <name type="scientific">Symbiobacterium thermophilum</name>
    <dbReference type="NCBI Taxonomy" id="2734"/>
    <lineage>
        <taxon>Bacteria</taxon>
        <taxon>Bacillati</taxon>
        <taxon>Bacillota</taxon>
        <taxon>Clostridia</taxon>
        <taxon>Eubacteriales</taxon>
        <taxon>Symbiobacteriaceae</taxon>
        <taxon>Symbiobacterium</taxon>
    </lineage>
</organism>
<dbReference type="EMBL" id="PIUK01000114">
    <property type="protein sequence ID" value="MBY6276859.1"/>
    <property type="molecule type" value="Genomic_DNA"/>
</dbReference>
<reference evidence="3" key="2">
    <citation type="submission" date="2016-04" db="EMBL/GenBank/DDBJ databases">
        <authorList>
            <person name="Evans L.H."/>
            <person name="Alamgir A."/>
            <person name="Owens N."/>
            <person name="Weber N.D."/>
            <person name="Virtaneva K."/>
            <person name="Barbian K."/>
            <person name="Babar A."/>
            <person name="Rosenke K."/>
        </authorList>
    </citation>
    <scope>NUCLEOTIDE SEQUENCE [LARGE SCALE GENOMIC DNA]</scope>
    <source>
        <strain evidence="3">G2</strain>
    </source>
</reference>
<dbReference type="Pfam" id="PF03009">
    <property type="entry name" value="GDPD"/>
    <property type="match status" value="1"/>
</dbReference>
<proteinExistence type="predicted"/>
<dbReference type="PROSITE" id="PS51704">
    <property type="entry name" value="GP_PDE"/>
    <property type="match status" value="1"/>
</dbReference>
<dbReference type="PANTHER" id="PTHR46211:SF14">
    <property type="entry name" value="GLYCEROPHOSPHODIESTER PHOSPHODIESTERASE"/>
    <property type="match status" value="1"/>
</dbReference>
<dbReference type="Proteomes" id="UP000194267">
    <property type="component" value="Unassembled WGS sequence"/>
</dbReference>
<name>A0A1Y2T3I4_SYMTR</name>
<gene>
    <name evidence="3" type="ORF">A6D92_10705</name>
    <name evidence="2" type="ORF">CWE10_11730</name>
</gene>
<accession>A0A1Y2T3I4</accession>
<reference evidence="4" key="1">
    <citation type="submission" date="2016-04" db="EMBL/GenBank/DDBJ databases">
        <authorList>
            <person name="Antunes L.P."/>
            <person name="Martins L.F."/>
            <person name="Pereira R.V."/>
            <person name="Thomas A.M."/>
            <person name="Barbosa D."/>
            <person name="Nascimento L."/>
            <person name="Silva G.M."/>
            <person name="Condomitti G.W."/>
            <person name="Digiampietri L.A."/>
            <person name="Lombardi K.C."/>
            <person name="Ramos P.L."/>
            <person name="Quaggio R.B."/>
            <person name="Oliveira J.C."/>
            <person name="Pascon R.C."/>
            <person name="Cruz J.B."/>
            <person name="Silva A.M."/>
            <person name="Setubal J.C."/>
        </authorList>
    </citation>
    <scope>NUCLEOTIDE SEQUENCE [LARGE SCALE GENOMIC DNA]</scope>
</reference>
<reference evidence="2" key="3">
    <citation type="submission" date="2017-11" db="EMBL/GenBank/DDBJ databases">
        <title>Three new genomes from thermophilic consortium.</title>
        <authorList>
            <person name="Quaggio R."/>
            <person name="Amgarten D."/>
            <person name="Setubal J.C."/>
        </authorList>
    </citation>
    <scope>NUCLEOTIDE SEQUENCE</scope>
    <source>
        <strain evidence="2">ZCTH01-B2</strain>
    </source>
</reference>
<dbReference type="EMBL" id="LWLV01000883">
    <property type="protein sequence ID" value="OTA41030.1"/>
    <property type="molecule type" value="Genomic_DNA"/>
</dbReference>
<dbReference type="PANTHER" id="PTHR46211">
    <property type="entry name" value="GLYCEROPHOSPHORYL DIESTER PHOSPHODIESTERASE"/>
    <property type="match status" value="1"/>
</dbReference>
<dbReference type="GO" id="GO:0008081">
    <property type="term" value="F:phosphoric diester hydrolase activity"/>
    <property type="evidence" value="ECO:0007669"/>
    <property type="project" value="InterPro"/>
</dbReference>
<dbReference type="AlphaFoldDB" id="A0A1Y2T3I4"/>
<evidence type="ECO:0000313" key="4">
    <source>
        <dbReference type="Proteomes" id="UP000194267"/>
    </source>
</evidence>
<dbReference type="InterPro" id="IPR030395">
    <property type="entry name" value="GP_PDE_dom"/>
</dbReference>
<feature type="domain" description="GP-PDE" evidence="1">
    <location>
        <begin position="2"/>
        <end position="236"/>
    </location>
</feature>
<dbReference type="SUPFAM" id="SSF51695">
    <property type="entry name" value="PLC-like phosphodiesterases"/>
    <property type="match status" value="1"/>
</dbReference>
<evidence type="ECO:0000313" key="2">
    <source>
        <dbReference type="EMBL" id="MBY6276859.1"/>
    </source>
</evidence>
<dbReference type="Gene3D" id="3.20.20.190">
    <property type="entry name" value="Phosphatidylinositol (PI) phosphodiesterase"/>
    <property type="match status" value="1"/>
</dbReference>
<dbReference type="RefSeq" id="WP_273379957.1">
    <property type="nucleotide sequence ID" value="NZ_PIUK01000114.1"/>
</dbReference>
<dbReference type="CDD" id="cd08563">
    <property type="entry name" value="GDPD_TtGDE_like"/>
    <property type="match status" value="1"/>
</dbReference>
<comment type="caution">
    <text evidence="3">The sequence shown here is derived from an EMBL/GenBank/DDBJ whole genome shotgun (WGS) entry which is preliminary data.</text>
</comment>
<dbReference type="Proteomes" id="UP000732377">
    <property type="component" value="Unassembled WGS sequence"/>
</dbReference>
<dbReference type="GO" id="GO:0006629">
    <property type="term" value="P:lipid metabolic process"/>
    <property type="evidence" value="ECO:0007669"/>
    <property type="project" value="InterPro"/>
</dbReference>
<evidence type="ECO:0000313" key="3">
    <source>
        <dbReference type="EMBL" id="OTA41030.1"/>
    </source>
</evidence>
<protein>
    <recommendedName>
        <fullName evidence="1">GP-PDE domain-containing protein</fullName>
    </recommendedName>
</protein>
<evidence type="ECO:0000259" key="1">
    <source>
        <dbReference type="PROSITE" id="PS51704"/>
    </source>
</evidence>